<dbReference type="InterPro" id="IPR051621">
    <property type="entry name" value="T2SS_protein_J"/>
</dbReference>
<dbReference type="InterPro" id="IPR045584">
    <property type="entry name" value="Pilin-like"/>
</dbReference>
<dbReference type="NCBIfam" id="NF007848">
    <property type="entry name" value="PRK10557.1"/>
    <property type="match status" value="1"/>
</dbReference>
<evidence type="ECO:0000256" key="2">
    <source>
        <dbReference type="ARBA" id="ARBA00022481"/>
    </source>
</evidence>
<organism evidence="7 8">
    <name type="scientific">Tatumella punctata</name>
    <dbReference type="NCBI Taxonomy" id="399969"/>
    <lineage>
        <taxon>Bacteria</taxon>
        <taxon>Pseudomonadati</taxon>
        <taxon>Pseudomonadota</taxon>
        <taxon>Gammaproteobacteria</taxon>
        <taxon>Enterobacterales</taxon>
        <taxon>Erwiniaceae</taxon>
        <taxon>Tatumella</taxon>
    </lineage>
</organism>
<evidence type="ECO:0000313" key="7">
    <source>
        <dbReference type="EMBL" id="MFC6362795.1"/>
    </source>
</evidence>
<dbReference type="RefSeq" id="WP_212710395.1">
    <property type="nucleotide sequence ID" value="NZ_BAAAFW010000014.1"/>
</dbReference>
<dbReference type="PANTHER" id="PTHR39583:SF3">
    <property type="entry name" value="PREPILIN PEPTIDASE-DEPENDENT PROTEIN B"/>
    <property type="match status" value="1"/>
</dbReference>
<keyword evidence="3 6" id="KW-0812">Transmembrane</keyword>
<dbReference type="InterPro" id="IPR012902">
    <property type="entry name" value="N_methyl_site"/>
</dbReference>
<keyword evidence="4 6" id="KW-1133">Transmembrane helix</keyword>
<evidence type="ECO:0000256" key="4">
    <source>
        <dbReference type="ARBA" id="ARBA00022989"/>
    </source>
</evidence>
<dbReference type="PANTHER" id="PTHR39583">
    <property type="entry name" value="TYPE II SECRETION SYSTEM PROTEIN J-RELATED"/>
    <property type="match status" value="1"/>
</dbReference>
<keyword evidence="8" id="KW-1185">Reference proteome</keyword>
<dbReference type="NCBIfam" id="TIGR02532">
    <property type="entry name" value="IV_pilin_GFxxxE"/>
    <property type="match status" value="1"/>
</dbReference>
<sequence length="190" mass="21454">MPVTAPQPVPPCCQRGFTLSEMLLAMLICGVVLLGAAQFFPRLFQQSRQLQQQNLLTQELRQLMLVLEKNLRRAGFCQQSPCAGRGVTVSDQGRCLILRLQERRYPADGRPGGLANESYGYRWRDGSIETQRGVQHCRETGWERLTDPATLRVDALRFESQLPRVGIYLRISSGSGVTVSRQHWLLAENL</sequence>
<accession>A0ABW1VQ29</accession>
<evidence type="ECO:0000313" key="8">
    <source>
        <dbReference type="Proteomes" id="UP001596215"/>
    </source>
</evidence>
<keyword evidence="2" id="KW-0488">Methylation</keyword>
<name>A0ABW1VQ29_9GAMM</name>
<gene>
    <name evidence="7" type="ORF">ACFP73_11925</name>
</gene>
<evidence type="ECO:0000256" key="5">
    <source>
        <dbReference type="ARBA" id="ARBA00023136"/>
    </source>
</evidence>
<comment type="subcellular location">
    <subcellularLocation>
        <location evidence="1">Membrane</location>
        <topology evidence="1">Single-pass membrane protein</topology>
    </subcellularLocation>
</comment>
<dbReference type="Pfam" id="PF07963">
    <property type="entry name" value="N_methyl"/>
    <property type="match status" value="1"/>
</dbReference>
<keyword evidence="5 6" id="KW-0472">Membrane</keyword>
<evidence type="ECO:0000256" key="6">
    <source>
        <dbReference type="SAM" id="Phobius"/>
    </source>
</evidence>
<evidence type="ECO:0000256" key="1">
    <source>
        <dbReference type="ARBA" id="ARBA00004167"/>
    </source>
</evidence>
<protein>
    <submittedName>
        <fullName evidence="7">Prepilin peptidase-dependent protein</fullName>
    </submittedName>
</protein>
<feature type="transmembrane region" description="Helical" evidence="6">
    <location>
        <begin position="23"/>
        <end position="44"/>
    </location>
</feature>
<dbReference type="EMBL" id="JBHSUC010000015">
    <property type="protein sequence ID" value="MFC6362795.1"/>
    <property type="molecule type" value="Genomic_DNA"/>
</dbReference>
<evidence type="ECO:0000256" key="3">
    <source>
        <dbReference type="ARBA" id="ARBA00022692"/>
    </source>
</evidence>
<proteinExistence type="predicted"/>
<dbReference type="Proteomes" id="UP001596215">
    <property type="component" value="Unassembled WGS sequence"/>
</dbReference>
<comment type="caution">
    <text evidence="7">The sequence shown here is derived from an EMBL/GenBank/DDBJ whole genome shotgun (WGS) entry which is preliminary data.</text>
</comment>
<dbReference type="SUPFAM" id="SSF54523">
    <property type="entry name" value="Pili subunits"/>
    <property type="match status" value="1"/>
</dbReference>
<reference evidence="8" key="1">
    <citation type="journal article" date="2019" name="Int. J. Syst. Evol. Microbiol.">
        <title>The Global Catalogue of Microorganisms (GCM) 10K type strain sequencing project: providing services to taxonomists for standard genome sequencing and annotation.</title>
        <authorList>
            <consortium name="The Broad Institute Genomics Platform"/>
            <consortium name="The Broad Institute Genome Sequencing Center for Infectious Disease"/>
            <person name="Wu L."/>
            <person name="Ma J."/>
        </authorList>
    </citation>
    <scope>NUCLEOTIDE SEQUENCE [LARGE SCALE GENOMIC DNA]</scope>
    <source>
        <strain evidence="8">CGMCC 4.1530</strain>
    </source>
</reference>